<dbReference type="GO" id="GO:0020037">
    <property type="term" value="F:heme binding"/>
    <property type="evidence" value="ECO:0007669"/>
    <property type="project" value="TreeGrafter"/>
</dbReference>
<dbReference type="InterPro" id="IPR002585">
    <property type="entry name" value="Cyt-d_ubiquinol_oxidase_su_1"/>
</dbReference>
<keyword evidence="5" id="KW-0997">Cell inner membrane</keyword>
<feature type="transmembrane region" description="Helical" evidence="13">
    <location>
        <begin position="356"/>
        <end position="378"/>
    </location>
</feature>
<keyword evidence="12 13" id="KW-0472">Membrane</keyword>
<proteinExistence type="inferred from homology"/>
<evidence type="ECO:0000256" key="5">
    <source>
        <dbReference type="ARBA" id="ARBA00022519"/>
    </source>
</evidence>
<dbReference type="GO" id="GO:0016682">
    <property type="term" value="F:oxidoreductase activity, acting on diphenols and related substances as donors, oxygen as acceptor"/>
    <property type="evidence" value="ECO:0007669"/>
    <property type="project" value="TreeGrafter"/>
</dbReference>
<sequence>MDPTFWHRLQFAFTITYHYLFPQLTMGLALLIVVMKTLGLRPGGAAWNEAARFWIRIFGINFAMGVVTGIPMEFQFGTNWAEFARRTGNVIGHTLAMEGLFAFFLESSFLAVLVWGERRVGRVGHWLAALALFAGSWLSGYFIVATNAFMQRPAGHAMGPDGVLRLVDFWAFLFNPWALAQYAHTMMGSVVTASFVVAAVGAFYALRGVHRDHARRFVTVGVAAGLLSSMAVAFPTGDHQAKLVARHQPVALAAMEGRFESGPYAQITIIGQPNVAERRIDNPLQVPGVLSFLAFGAFHTNVPGLNEYPEHLWPDNVELLYYAFHIMVGLGTLFIALMGLAAVFHARGALLGNRAMLWALMLAFPFPYIANTAGWMTAELGRQPWLVYGLIRTRDGASPLVHPGSALFTLIGFAGIYLVLGALFLFLVLREIAHGPAPHGAHAAGEAARV</sequence>
<dbReference type="GO" id="GO:0009055">
    <property type="term" value="F:electron transfer activity"/>
    <property type="evidence" value="ECO:0007669"/>
    <property type="project" value="UniProtKB-UniRule"/>
</dbReference>
<comment type="caution">
    <text evidence="14">The sequence shown here is derived from an EMBL/GenBank/DDBJ whole genome shotgun (WGS) entry which is preliminary data.</text>
</comment>
<comment type="subcellular location">
    <subcellularLocation>
        <location evidence="1">Cell inner membrane</location>
        <topology evidence="1">Multi-pass membrane protein</topology>
    </subcellularLocation>
</comment>
<dbReference type="GO" id="GO:0019646">
    <property type="term" value="P:aerobic electron transport chain"/>
    <property type="evidence" value="ECO:0007669"/>
    <property type="project" value="InterPro"/>
</dbReference>
<feature type="transmembrane region" description="Helical" evidence="13">
    <location>
        <begin position="127"/>
        <end position="150"/>
    </location>
</feature>
<evidence type="ECO:0000256" key="8">
    <source>
        <dbReference type="ARBA" id="ARBA00022723"/>
    </source>
</evidence>
<evidence type="ECO:0000256" key="7">
    <source>
        <dbReference type="ARBA" id="ARBA00022692"/>
    </source>
</evidence>
<feature type="transmembrane region" description="Helical" evidence="13">
    <location>
        <begin position="95"/>
        <end position="115"/>
    </location>
</feature>
<dbReference type="GO" id="GO:0070069">
    <property type="term" value="C:cytochrome complex"/>
    <property type="evidence" value="ECO:0007669"/>
    <property type="project" value="UniProtKB-UniRule"/>
</dbReference>
<evidence type="ECO:0000313" key="14">
    <source>
        <dbReference type="EMBL" id="HGZ43455.1"/>
    </source>
</evidence>
<dbReference type="GO" id="GO:0005886">
    <property type="term" value="C:plasma membrane"/>
    <property type="evidence" value="ECO:0007669"/>
    <property type="project" value="UniProtKB-SubCell"/>
</dbReference>
<reference evidence="14" key="1">
    <citation type="journal article" date="2020" name="mSystems">
        <title>Genome- and Community-Level Interaction Insights into Carbon Utilization and Element Cycling Functions of Hydrothermarchaeota in Hydrothermal Sediment.</title>
        <authorList>
            <person name="Zhou Z."/>
            <person name="Liu Y."/>
            <person name="Xu W."/>
            <person name="Pan J."/>
            <person name="Luo Z.H."/>
            <person name="Li M."/>
        </authorList>
    </citation>
    <scope>NUCLEOTIDE SEQUENCE [LARGE SCALE GENOMIC DNA]</scope>
    <source>
        <strain evidence="14">SpSt-381</strain>
    </source>
</reference>
<keyword evidence="8 13" id="KW-0479">Metal-binding</keyword>
<evidence type="ECO:0000256" key="12">
    <source>
        <dbReference type="ARBA" id="ARBA00023136"/>
    </source>
</evidence>
<gene>
    <name evidence="14" type="ORF">ENR23_08525</name>
</gene>
<keyword evidence="11 13" id="KW-0408">Iron</keyword>
<dbReference type="AlphaFoldDB" id="A0A832MLC4"/>
<dbReference type="Pfam" id="PF01654">
    <property type="entry name" value="Cyt_bd_oxida_I"/>
    <property type="match status" value="1"/>
</dbReference>
<evidence type="ECO:0000256" key="3">
    <source>
        <dbReference type="ARBA" id="ARBA00022448"/>
    </source>
</evidence>
<feature type="transmembrane region" description="Helical" evidence="13">
    <location>
        <begin position="12"/>
        <end position="33"/>
    </location>
</feature>
<evidence type="ECO:0000256" key="6">
    <source>
        <dbReference type="ARBA" id="ARBA00022617"/>
    </source>
</evidence>
<evidence type="ECO:0000256" key="2">
    <source>
        <dbReference type="ARBA" id="ARBA00009819"/>
    </source>
</evidence>
<keyword evidence="3 13" id="KW-0813">Transport</keyword>
<keyword evidence="10 13" id="KW-1133">Transmembrane helix</keyword>
<dbReference type="PIRSF" id="PIRSF006446">
    <property type="entry name" value="Cyt_quinol_oxidase_1"/>
    <property type="match status" value="1"/>
</dbReference>
<keyword evidence="9 13" id="KW-0249">Electron transport</keyword>
<evidence type="ECO:0000256" key="11">
    <source>
        <dbReference type="ARBA" id="ARBA00023004"/>
    </source>
</evidence>
<feature type="transmembrane region" description="Helical" evidence="13">
    <location>
        <begin position="319"/>
        <end position="344"/>
    </location>
</feature>
<name>A0A832MLC4_UNCEI</name>
<evidence type="ECO:0000256" key="1">
    <source>
        <dbReference type="ARBA" id="ARBA00004429"/>
    </source>
</evidence>
<feature type="transmembrane region" description="Helical" evidence="13">
    <location>
        <begin position="53"/>
        <end position="74"/>
    </location>
</feature>
<evidence type="ECO:0000256" key="10">
    <source>
        <dbReference type="ARBA" id="ARBA00022989"/>
    </source>
</evidence>
<keyword evidence="6 13" id="KW-0349">Heme</keyword>
<protein>
    <submittedName>
        <fullName evidence="14">Cytochrome ubiquinol oxidase subunit I</fullName>
    </submittedName>
</protein>
<keyword evidence="4 13" id="KW-1003">Cell membrane</keyword>
<dbReference type="PANTHER" id="PTHR30365:SF0">
    <property type="entry name" value="CYTOCHROME BD-I UBIQUINOL OXIDASE SUBUNIT 1"/>
    <property type="match status" value="1"/>
</dbReference>
<keyword evidence="7 13" id="KW-0812">Transmembrane</keyword>
<organism evidence="14">
    <name type="scientific">Eiseniibacteriota bacterium</name>
    <dbReference type="NCBI Taxonomy" id="2212470"/>
    <lineage>
        <taxon>Bacteria</taxon>
        <taxon>Candidatus Eiseniibacteriota</taxon>
    </lineage>
</organism>
<evidence type="ECO:0000256" key="9">
    <source>
        <dbReference type="ARBA" id="ARBA00022982"/>
    </source>
</evidence>
<evidence type="ECO:0000256" key="4">
    <source>
        <dbReference type="ARBA" id="ARBA00022475"/>
    </source>
</evidence>
<comment type="similarity">
    <text evidence="2 13">Belongs to the cytochrome ubiquinol oxidase subunit 1 family.</text>
</comment>
<evidence type="ECO:0000256" key="13">
    <source>
        <dbReference type="PIRNR" id="PIRNR006446"/>
    </source>
</evidence>
<feature type="transmembrane region" description="Helical" evidence="13">
    <location>
        <begin position="406"/>
        <end position="429"/>
    </location>
</feature>
<dbReference type="PANTHER" id="PTHR30365">
    <property type="entry name" value="CYTOCHROME D UBIQUINOL OXIDASE"/>
    <property type="match status" value="1"/>
</dbReference>
<dbReference type="EMBL" id="DSQF01000018">
    <property type="protein sequence ID" value="HGZ43455.1"/>
    <property type="molecule type" value="Genomic_DNA"/>
</dbReference>
<feature type="transmembrane region" description="Helical" evidence="13">
    <location>
        <begin position="217"/>
        <end position="234"/>
    </location>
</feature>
<accession>A0A832MLC4</accession>
<dbReference type="GO" id="GO:0046872">
    <property type="term" value="F:metal ion binding"/>
    <property type="evidence" value="ECO:0007669"/>
    <property type="project" value="UniProtKB-UniRule"/>
</dbReference>
<feature type="transmembrane region" description="Helical" evidence="13">
    <location>
        <begin position="186"/>
        <end position="205"/>
    </location>
</feature>